<dbReference type="FunCoup" id="E6W6F7">
    <property type="interactions" value="235"/>
</dbReference>
<dbReference type="KEGG" id="din:Selin_2581"/>
<dbReference type="GO" id="GO:0016776">
    <property type="term" value="F:phosphotransferase activity, phosphate group as acceptor"/>
    <property type="evidence" value="ECO:0007669"/>
    <property type="project" value="UniProtKB-UniRule"/>
</dbReference>
<dbReference type="eggNOG" id="COG1806">
    <property type="taxonomic scope" value="Bacteria"/>
</dbReference>
<keyword evidence="2 5" id="KW-0808">Transferase</keyword>
<feature type="binding site" evidence="5">
    <location>
        <begin position="148"/>
        <end position="155"/>
    </location>
    <ligand>
        <name>ADP</name>
        <dbReference type="ChEBI" id="CHEBI:456216"/>
    </ligand>
</feature>
<evidence type="ECO:0000313" key="7">
    <source>
        <dbReference type="Proteomes" id="UP000002572"/>
    </source>
</evidence>
<keyword evidence="1 5" id="KW-0723">Serine/threonine-protein kinase</keyword>
<gene>
    <name evidence="6" type="ordered locus">Selin_2581</name>
</gene>
<keyword evidence="4 5" id="KW-0418">Kinase</keyword>
<comment type="catalytic activity">
    <reaction evidence="5">
        <text>N(tele)-phospho-L-histidyl/O-phospho-L-threonyl-[pyruvate, phosphate dikinase] + phosphate + H(+) = N(tele)-phospho-L-histidyl/L-threonyl-[pyruvate, phosphate dikinase] + diphosphate</text>
        <dbReference type="Rhea" id="RHEA:43696"/>
        <dbReference type="Rhea" id="RHEA-COMP:10650"/>
        <dbReference type="Rhea" id="RHEA-COMP:10651"/>
        <dbReference type="ChEBI" id="CHEBI:15378"/>
        <dbReference type="ChEBI" id="CHEBI:30013"/>
        <dbReference type="ChEBI" id="CHEBI:33019"/>
        <dbReference type="ChEBI" id="CHEBI:43474"/>
        <dbReference type="ChEBI" id="CHEBI:61977"/>
        <dbReference type="ChEBI" id="CHEBI:83586"/>
        <dbReference type="EC" id="2.7.4.27"/>
    </reaction>
</comment>
<dbReference type="EMBL" id="CP002432">
    <property type="protein sequence ID" value="ADU67292.1"/>
    <property type="molecule type" value="Genomic_DNA"/>
</dbReference>
<proteinExistence type="inferred from homology"/>
<dbReference type="OrthoDB" id="9782201at2"/>
<dbReference type="Gene3D" id="3.40.50.300">
    <property type="entry name" value="P-loop containing nucleotide triphosphate hydrolases"/>
    <property type="match status" value="1"/>
</dbReference>
<evidence type="ECO:0000256" key="2">
    <source>
        <dbReference type="ARBA" id="ARBA00022679"/>
    </source>
</evidence>
<dbReference type="HAMAP" id="MF_00921">
    <property type="entry name" value="PDRP"/>
    <property type="match status" value="1"/>
</dbReference>
<dbReference type="AlphaFoldDB" id="E6W6F7"/>
<name>E6W6F7_DESIS</name>
<sequence length="269" mass="30875">MKRIYIVSDGTGQSAINLIKAALAQFDEKHKTVLTVNAKIDSQQKMLQLLEEARSEQVLVACTVVKKDLREFAAAYCREHSLPFLDIIGPSLDMLSQYMESAPLENPNIFRKVDDRYFRRIEAMEYTLAHDDGKNLDGLDKADIVLLGLSRTSKTPTSFVLAQHGHKVLNIPLIPQVPLSEKLFEVDQNRIVCLIMDPDVLQKVRSKRLRHYRAQSTYTNLADIFEEVEFVHELCRRNRQWHIVNTTNKSVEETAREVIHAVFGRDTEL</sequence>
<organism evidence="6 7">
    <name type="scientific">Desulfurispirillum indicum (strain ATCC BAA-1389 / DSM 22839 / S5)</name>
    <dbReference type="NCBI Taxonomy" id="653733"/>
    <lineage>
        <taxon>Bacteria</taxon>
        <taxon>Pseudomonadati</taxon>
        <taxon>Chrysiogenota</taxon>
        <taxon>Chrysiogenia</taxon>
        <taxon>Chrysiogenales</taxon>
        <taxon>Chrysiogenaceae</taxon>
        <taxon>Desulfurispirillum</taxon>
    </lineage>
</organism>
<dbReference type="Pfam" id="PF03618">
    <property type="entry name" value="Kinase-PPPase"/>
    <property type="match status" value="1"/>
</dbReference>
<dbReference type="SUPFAM" id="SSF52540">
    <property type="entry name" value="P-loop containing nucleoside triphosphate hydrolases"/>
    <property type="match status" value="1"/>
</dbReference>
<dbReference type="Proteomes" id="UP000002572">
    <property type="component" value="Chromosome"/>
</dbReference>
<protein>
    <recommendedName>
        <fullName evidence="5">Putative pyruvate, phosphate dikinase regulatory protein</fullName>
        <shortName evidence="5">PPDK regulatory protein</shortName>
        <ecNumber evidence="5">2.7.11.32</ecNumber>
        <ecNumber evidence="5">2.7.4.27</ecNumber>
    </recommendedName>
</protein>
<dbReference type="GO" id="GO:0004674">
    <property type="term" value="F:protein serine/threonine kinase activity"/>
    <property type="evidence" value="ECO:0007669"/>
    <property type="project" value="UniProtKB-UniRule"/>
</dbReference>
<keyword evidence="7" id="KW-1185">Reference proteome</keyword>
<dbReference type="NCBIfam" id="NF003742">
    <property type="entry name" value="PRK05339.1"/>
    <property type="match status" value="1"/>
</dbReference>
<dbReference type="HOGENOM" id="CLU_046206_2_1_0"/>
<comment type="function">
    <text evidence="5">Bifunctional serine/threonine kinase and phosphorylase involved in the regulation of the pyruvate, phosphate dikinase (PPDK) by catalyzing its phosphorylation/dephosphorylation.</text>
</comment>
<dbReference type="InParanoid" id="E6W6F7"/>
<dbReference type="GO" id="GO:0043531">
    <property type="term" value="F:ADP binding"/>
    <property type="evidence" value="ECO:0007669"/>
    <property type="project" value="UniProtKB-UniRule"/>
</dbReference>
<accession>E6W6F7</accession>
<dbReference type="PANTHER" id="PTHR31756">
    <property type="entry name" value="PYRUVATE, PHOSPHATE DIKINASE REGULATORY PROTEIN 1, CHLOROPLASTIC"/>
    <property type="match status" value="1"/>
</dbReference>
<evidence type="ECO:0000256" key="5">
    <source>
        <dbReference type="HAMAP-Rule" id="MF_00921"/>
    </source>
</evidence>
<comment type="similarity">
    <text evidence="5">Belongs to the pyruvate, phosphate/water dikinase regulatory protein family. PDRP subfamily.</text>
</comment>
<evidence type="ECO:0000313" key="6">
    <source>
        <dbReference type="EMBL" id="ADU67292.1"/>
    </source>
</evidence>
<comment type="catalytic activity">
    <reaction evidence="5">
        <text>N(tele)-phospho-L-histidyl/L-threonyl-[pyruvate, phosphate dikinase] + ADP = N(tele)-phospho-L-histidyl/O-phospho-L-threonyl-[pyruvate, phosphate dikinase] + AMP + H(+)</text>
        <dbReference type="Rhea" id="RHEA:43692"/>
        <dbReference type="Rhea" id="RHEA-COMP:10650"/>
        <dbReference type="Rhea" id="RHEA-COMP:10651"/>
        <dbReference type="ChEBI" id="CHEBI:15378"/>
        <dbReference type="ChEBI" id="CHEBI:30013"/>
        <dbReference type="ChEBI" id="CHEBI:61977"/>
        <dbReference type="ChEBI" id="CHEBI:83586"/>
        <dbReference type="ChEBI" id="CHEBI:456215"/>
        <dbReference type="ChEBI" id="CHEBI:456216"/>
        <dbReference type="EC" id="2.7.11.32"/>
    </reaction>
</comment>
<keyword evidence="3 5" id="KW-0547">Nucleotide-binding</keyword>
<dbReference type="RefSeq" id="WP_013507161.1">
    <property type="nucleotide sequence ID" value="NC_014836.1"/>
</dbReference>
<dbReference type="EC" id="2.7.4.27" evidence="5"/>
<evidence type="ECO:0000256" key="4">
    <source>
        <dbReference type="ARBA" id="ARBA00022777"/>
    </source>
</evidence>
<dbReference type="InterPro" id="IPR005177">
    <property type="entry name" value="Kinase-pyrophosphorylase"/>
</dbReference>
<dbReference type="STRING" id="653733.Selin_2581"/>
<dbReference type="PANTHER" id="PTHR31756:SF3">
    <property type="entry name" value="PYRUVATE, PHOSPHATE DIKINASE REGULATORY PROTEIN 1, CHLOROPLASTIC"/>
    <property type="match status" value="1"/>
</dbReference>
<evidence type="ECO:0000256" key="3">
    <source>
        <dbReference type="ARBA" id="ARBA00022741"/>
    </source>
</evidence>
<dbReference type="EC" id="2.7.11.32" evidence="5"/>
<dbReference type="GO" id="GO:0005524">
    <property type="term" value="F:ATP binding"/>
    <property type="evidence" value="ECO:0007669"/>
    <property type="project" value="InterPro"/>
</dbReference>
<dbReference type="InterPro" id="IPR027417">
    <property type="entry name" value="P-loop_NTPase"/>
</dbReference>
<evidence type="ECO:0000256" key="1">
    <source>
        <dbReference type="ARBA" id="ARBA00022527"/>
    </source>
</evidence>
<reference evidence="6 7" key="1">
    <citation type="submission" date="2010-12" db="EMBL/GenBank/DDBJ databases">
        <title>Complete sequence of Desulfurispirillum indicum S5.</title>
        <authorList>
            <consortium name="US DOE Joint Genome Institute"/>
            <person name="Lucas S."/>
            <person name="Copeland A."/>
            <person name="Lapidus A."/>
            <person name="Cheng J.-F."/>
            <person name="Goodwin L."/>
            <person name="Pitluck S."/>
            <person name="Chertkov O."/>
            <person name="Held B."/>
            <person name="Detter J.C."/>
            <person name="Han C."/>
            <person name="Tapia R."/>
            <person name="Land M."/>
            <person name="Hauser L."/>
            <person name="Kyrpides N."/>
            <person name="Ivanova N."/>
            <person name="Mikhailova N."/>
            <person name="Haggblom M."/>
            <person name="Rauschenbach I."/>
            <person name="Bini E."/>
            <person name="Woyke T."/>
        </authorList>
    </citation>
    <scope>NUCLEOTIDE SEQUENCE [LARGE SCALE GENOMIC DNA]</scope>
    <source>
        <strain evidence="7">ATCC BAA-1389 / DSM 22839 / S5</strain>
    </source>
</reference>
<dbReference type="InterPro" id="IPR026565">
    <property type="entry name" value="PPDK_reg"/>
</dbReference>